<dbReference type="Proteomes" id="UP000460287">
    <property type="component" value="Unassembled WGS sequence"/>
</dbReference>
<comment type="caution">
    <text evidence="2">The sequence shown here is derived from an EMBL/GenBank/DDBJ whole genome shotgun (WGS) entry which is preliminary data.</text>
</comment>
<dbReference type="PANTHER" id="PTHR14209">
    <property type="entry name" value="ISOAMYL ACETATE-HYDROLYZING ESTERASE 1"/>
    <property type="match status" value="1"/>
</dbReference>
<sequence length="267" mass="30452">MKKIVRMFISGVSIIALLAVMAVGLYNKNSAVSYKDESDKKGQVYLASLENKDVASIEQEIDSKKDALKQYDEADKKAVSAAKNSNIDFKSYYSNSVFMGDSITESIKEYKYLNDINVLAKKGQTLIQLEKSLNELYGIKPQKVFLLYGMNDVQLFKTCDEFKKKYYEVVKEVKKNIPKTQIYILSPLSVIDSKAVATDKAVNNKNLDQYRSAAVEVAKNEGVNYIDINKLTMGKDSMHEPDGIHFKYDFYKVMLNYIHDEMENNKK</sequence>
<evidence type="ECO:0000259" key="1">
    <source>
        <dbReference type="Pfam" id="PF13472"/>
    </source>
</evidence>
<evidence type="ECO:0000313" key="2">
    <source>
        <dbReference type="EMBL" id="MSR90304.1"/>
    </source>
</evidence>
<protein>
    <recommendedName>
        <fullName evidence="1">SGNH hydrolase-type esterase domain-containing protein</fullName>
    </recommendedName>
</protein>
<name>A0A7X2MWE9_9CLOT</name>
<dbReference type="EMBL" id="VULX01000002">
    <property type="protein sequence ID" value="MSR90304.1"/>
    <property type="molecule type" value="Genomic_DNA"/>
</dbReference>
<dbReference type="RefSeq" id="WP_154530191.1">
    <property type="nucleotide sequence ID" value="NZ_VULX01000002.1"/>
</dbReference>
<keyword evidence="3" id="KW-1185">Reference proteome</keyword>
<dbReference type="InterPro" id="IPR036514">
    <property type="entry name" value="SGNH_hydro_sf"/>
</dbReference>
<organism evidence="2 3">
    <name type="scientific">Inconstantimicrobium porci</name>
    <dbReference type="NCBI Taxonomy" id="2652291"/>
    <lineage>
        <taxon>Bacteria</taxon>
        <taxon>Bacillati</taxon>
        <taxon>Bacillota</taxon>
        <taxon>Clostridia</taxon>
        <taxon>Eubacteriales</taxon>
        <taxon>Clostridiaceae</taxon>
        <taxon>Inconstantimicrobium</taxon>
    </lineage>
</organism>
<evidence type="ECO:0000313" key="3">
    <source>
        <dbReference type="Proteomes" id="UP000460287"/>
    </source>
</evidence>
<reference evidence="2 3" key="1">
    <citation type="submission" date="2019-08" db="EMBL/GenBank/DDBJ databases">
        <title>In-depth cultivation of the pig gut microbiome towards novel bacterial diversity and tailored functional studies.</title>
        <authorList>
            <person name="Wylensek D."/>
            <person name="Hitch T.C.A."/>
            <person name="Clavel T."/>
        </authorList>
    </citation>
    <scope>NUCLEOTIDE SEQUENCE [LARGE SCALE GENOMIC DNA]</scope>
    <source>
        <strain evidence="2 3">WCA-383-APC-5B</strain>
    </source>
</reference>
<dbReference type="SUPFAM" id="SSF52266">
    <property type="entry name" value="SGNH hydrolase"/>
    <property type="match status" value="1"/>
</dbReference>
<feature type="domain" description="SGNH hydrolase-type esterase" evidence="1">
    <location>
        <begin position="112"/>
        <end position="251"/>
    </location>
</feature>
<dbReference type="AlphaFoldDB" id="A0A7X2MWE9"/>
<dbReference type="InterPro" id="IPR013830">
    <property type="entry name" value="SGNH_hydro"/>
</dbReference>
<dbReference type="Gene3D" id="3.40.50.1110">
    <property type="entry name" value="SGNH hydrolase"/>
    <property type="match status" value="1"/>
</dbReference>
<gene>
    <name evidence="2" type="ORF">FYJ33_02430</name>
</gene>
<dbReference type="InterPro" id="IPR045136">
    <property type="entry name" value="Iah1-like"/>
</dbReference>
<proteinExistence type="predicted"/>
<dbReference type="Pfam" id="PF13472">
    <property type="entry name" value="Lipase_GDSL_2"/>
    <property type="match status" value="1"/>
</dbReference>
<dbReference type="PANTHER" id="PTHR14209:SF19">
    <property type="entry name" value="ISOAMYL ACETATE-HYDROLYZING ESTERASE 1 HOMOLOG"/>
    <property type="match status" value="1"/>
</dbReference>
<accession>A0A7X2MWE9</accession>